<dbReference type="InterPro" id="IPR004119">
    <property type="entry name" value="EcKL"/>
</dbReference>
<dbReference type="EMBL" id="JARBHB010000011">
    <property type="protein sequence ID" value="KAJ8873287.1"/>
    <property type="molecule type" value="Genomic_DNA"/>
</dbReference>
<comment type="caution">
    <text evidence="2">The sequence shown here is derived from an EMBL/GenBank/DDBJ whole genome shotgun (WGS) entry which is preliminary data.</text>
</comment>
<dbReference type="Proteomes" id="UP001159363">
    <property type="component" value="Chromosome 10"/>
</dbReference>
<protein>
    <recommendedName>
        <fullName evidence="1">CHK kinase-like domain-containing protein</fullName>
    </recommendedName>
</protein>
<sequence>MATGSNMLSTQDVKELLQTILDAEGSGIEDISVKSLTKPGDNYGSTMLAVDVSLTPGPRTLHLAVKMLPKSAVLREMFQCEVTTQKETDLYLLVSPAYERIQRENNVPEDKYLDVFPKCYGAKTSSKGKDAPVDETAVILLENLKVQGFECGDRFTGLDLAHCKLVVDKMARFHATAVAIKIKKPEEFRTTAMQAATSVAVGPLSNSQVEKFKRIRECQLLQKRIDTAMAKGMENFNAITKEIREPFATLTHLDLWTNNIMFQYRPGSPKVNPTILKIIDFQVTGYDSPARDLLLFLYTSATLEVLSENYDQLVRLYHDSFVDCLQILGCDATPFSFNEFLKEIEYSSLVAFFHIVFMLIPATIVEEDIFSTEDVTSADLVVEPRVGEIYFRRASKLVCDFVSRKWI</sequence>
<gene>
    <name evidence="2" type="ORF">PR048_026921</name>
</gene>
<dbReference type="SUPFAM" id="SSF56112">
    <property type="entry name" value="Protein kinase-like (PK-like)"/>
    <property type="match status" value="1"/>
</dbReference>
<evidence type="ECO:0000313" key="2">
    <source>
        <dbReference type="EMBL" id="KAJ8873287.1"/>
    </source>
</evidence>
<dbReference type="InterPro" id="IPR015897">
    <property type="entry name" value="CHK_kinase-like"/>
</dbReference>
<feature type="domain" description="CHK kinase-like" evidence="1">
    <location>
        <begin position="139"/>
        <end position="327"/>
    </location>
</feature>
<proteinExistence type="predicted"/>
<dbReference type="Pfam" id="PF02958">
    <property type="entry name" value="EcKL"/>
    <property type="match status" value="1"/>
</dbReference>
<evidence type="ECO:0000259" key="1">
    <source>
        <dbReference type="SMART" id="SM00587"/>
    </source>
</evidence>
<dbReference type="PANTHER" id="PTHR11012:SF55">
    <property type="entry name" value="BHLH DOMAIN-CONTAINING PROTEIN"/>
    <property type="match status" value="1"/>
</dbReference>
<organism evidence="2 3">
    <name type="scientific">Dryococelus australis</name>
    <dbReference type="NCBI Taxonomy" id="614101"/>
    <lineage>
        <taxon>Eukaryota</taxon>
        <taxon>Metazoa</taxon>
        <taxon>Ecdysozoa</taxon>
        <taxon>Arthropoda</taxon>
        <taxon>Hexapoda</taxon>
        <taxon>Insecta</taxon>
        <taxon>Pterygota</taxon>
        <taxon>Neoptera</taxon>
        <taxon>Polyneoptera</taxon>
        <taxon>Phasmatodea</taxon>
        <taxon>Verophasmatodea</taxon>
        <taxon>Anareolatae</taxon>
        <taxon>Phasmatidae</taxon>
        <taxon>Eurycanthinae</taxon>
        <taxon>Dryococelus</taxon>
    </lineage>
</organism>
<accession>A0ABQ9GMN8</accession>
<dbReference type="SMART" id="SM00587">
    <property type="entry name" value="CHK"/>
    <property type="match status" value="1"/>
</dbReference>
<keyword evidence="3" id="KW-1185">Reference proteome</keyword>
<name>A0ABQ9GMN8_9NEOP</name>
<evidence type="ECO:0000313" key="3">
    <source>
        <dbReference type="Proteomes" id="UP001159363"/>
    </source>
</evidence>
<reference evidence="2 3" key="1">
    <citation type="submission" date="2023-02" db="EMBL/GenBank/DDBJ databases">
        <title>LHISI_Scaffold_Assembly.</title>
        <authorList>
            <person name="Stuart O.P."/>
            <person name="Cleave R."/>
            <person name="Magrath M.J.L."/>
            <person name="Mikheyev A.S."/>
        </authorList>
    </citation>
    <scope>NUCLEOTIDE SEQUENCE [LARGE SCALE GENOMIC DNA]</scope>
    <source>
        <strain evidence="2">Daus_M_001</strain>
        <tissue evidence="2">Leg muscle</tissue>
    </source>
</reference>
<dbReference type="Gene3D" id="3.90.1200.10">
    <property type="match status" value="1"/>
</dbReference>
<dbReference type="PANTHER" id="PTHR11012">
    <property type="entry name" value="PROTEIN KINASE-LIKE DOMAIN-CONTAINING"/>
    <property type="match status" value="1"/>
</dbReference>
<dbReference type="InterPro" id="IPR011009">
    <property type="entry name" value="Kinase-like_dom_sf"/>
</dbReference>